<organism evidence="1 2">
    <name type="scientific">Eretmocerus hayati</name>
    <dbReference type="NCBI Taxonomy" id="131215"/>
    <lineage>
        <taxon>Eukaryota</taxon>
        <taxon>Metazoa</taxon>
        <taxon>Ecdysozoa</taxon>
        <taxon>Arthropoda</taxon>
        <taxon>Hexapoda</taxon>
        <taxon>Insecta</taxon>
        <taxon>Pterygota</taxon>
        <taxon>Neoptera</taxon>
        <taxon>Endopterygota</taxon>
        <taxon>Hymenoptera</taxon>
        <taxon>Apocrita</taxon>
        <taxon>Proctotrupomorpha</taxon>
        <taxon>Chalcidoidea</taxon>
        <taxon>Aphelinidae</taxon>
        <taxon>Aphelininae</taxon>
        <taxon>Eretmocerus</taxon>
    </lineage>
</organism>
<dbReference type="Proteomes" id="UP001239111">
    <property type="component" value="Chromosome 3"/>
</dbReference>
<evidence type="ECO:0000313" key="1">
    <source>
        <dbReference type="EMBL" id="KAJ8669610.1"/>
    </source>
</evidence>
<comment type="caution">
    <text evidence="1">The sequence shown here is derived from an EMBL/GenBank/DDBJ whole genome shotgun (WGS) entry which is preliminary data.</text>
</comment>
<proteinExistence type="predicted"/>
<reference evidence="1" key="1">
    <citation type="submission" date="2023-04" db="EMBL/GenBank/DDBJ databases">
        <title>A chromosome-level genome assembly of the parasitoid wasp Eretmocerus hayati.</title>
        <authorList>
            <person name="Zhong Y."/>
            <person name="Liu S."/>
            <person name="Liu Y."/>
        </authorList>
    </citation>
    <scope>NUCLEOTIDE SEQUENCE</scope>
    <source>
        <strain evidence="1">ZJU_SS_LIU_2023</strain>
    </source>
</reference>
<dbReference type="EMBL" id="CM056743">
    <property type="protein sequence ID" value="KAJ8669610.1"/>
    <property type="molecule type" value="Genomic_DNA"/>
</dbReference>
<evidence type="ECO:0000313" key="2">
    <source>
        <dbReference type="Proteomes" id="UP001239111"/>
    </source>
</evidence>
<accession>A0ACC2NEH6</accession>
<name>A0ACC2NEH6_9HYME</name>
<gene>
    <name evidence="1" type="ORF">QAD02_000869</name>
</gene>
<sequence length="3348" mass="382835">MENLELQRFKAEKLPFLEKSCKSILDSGEQIFRTDYNRHLEQLVKKTENLLIQCLKTKVSKENISEIEKYQSLIERVRDLSYDDCENVTMAIAAELFLDKIDGLTNLLKNMKNFDSSIIEKLEDIESDLKKLRALVEQDKCLNAGGKFEWVDSVLVKCLQEGTWLLIDQVNLCSPAVLDRLNGLLEPNGVLSIGERGVDNDGNVVTVKPHKNFRLFLTMDPKFGEISRAMRNRGVEIFMLASSGGENIESCRTAKLDHRSLLYESGIRKRNHQEALMTVHRRISEEPFYATSSNDLSVMQLLQAAFLVSEQLARGFPCTQAFRSACLDAYLRSRPHQQLEIRQRLINIIEDTIQVYQVDESDEYVFELDAATPSLKSLLYDNSALAQIRQQGLLMSWCARGYLWLRSKRESEDTIKLSLKTDFINELFGIVEGEQSAMMSLEVLDILPHILLNFYEHSSRSDASLRMAWISQLFKDESHLELLDEKSCMLADEVLSFDFRGHPDQLPWDSSCGSDFIYANNLSLLLYYQTLVVDDEMQCDWRIDKSSKLVSVAQFSQAHREGKMTIKLKDQPIITNYVTFVLQVNRYIDYILRRNEKMIDVDQYIKFRLSLNWYGRFCELGKLTLLDKSNESNLFNNLDEVILQLKVHYKWLKKLLKMLEVNYEEGAQNEEFTKNSDALKEFVSEIDNSLMSVYDPFRKICKLYKKHMNSPLPCSSQIVLDVRPVMQNITDSLSPSRNKYFSSNLANERKFVVLQANETLKIRSKLISLWTSCFVGKPIDEDISRVLQEMSEYCATRLDIADFSKETTLTSSLSSKKIAEITSNVQLWPIHEYMFTVFVGLFQRRLSEKLANKDDKELLPSALLFFHHVGIPNITIELIAVLNAISIRQNDPDERNRLLFALYTWFFKYHESSYAMKGFKQISHWSYNETNNSEDQQAEDTDAGNNLSSGPVLVNLVSELLLGGSGSGLSSGVTLGNYNSRLRQLKLLSDLLWKNSESLNSPGLELERNDLQTLRGLLNSFLQASESVEAEERVRISLETSTSSSSAIDSEYVKPLAELRIVSESLDEDASRLNRGKAWALVGYLQAFVFGNMGYIDPVHKVALKLRYLEQDVEQCRSTIYVAELYSRIMGVADKKALHPRLGQLEVELKHIEESRDDLQRMKAVRPAHADFIAMSREFANFRVAIGSYDIVDGHIQRLVDATTDLENEVSESNMENAKSAKRGAEMWLESLRRFMDQFESRYSCSYPDIVFPILSGLSQLRHGISILTDECSSCIAISETSCSPVRLECLTRELVRFPSLSSERDNLPSLATLYSCHETRELLASSLGPNLAPREQFRLALVGLRELKNYAVLRRSLDQKLMGELDALLEQLVLIWKQQRSEAERQAAEKDSLYARTQILGAVDKEEEETIKELKSLFPTHHESDFGDVHDSFRPSLEQRKTVTNELDSDTKGSLGDLISDQDIVEVQAIHSSIVRSFTSSEWLSKIDNMNDRADHLGPWLQRYQTFSLLLNKVSPALSSELNGQLHTSLNVLAHVASRLGQGENIHQNEESEIKNDNKPYDYYRHSNVEEVRQCSPLLETITVKLNEILQEWPEHPTLLSINVILHRIYSFPVTSPLARFLTGLELLLVKLYEWEENAHSDVSLSEHIVSLTQQIIKWRQLELACWSDSLSNAALRLRNQASKWWFFLYDLFQSYVRRNDRIDDDKSNEAPLTASKMIETLEKFISESPFAEFEARLELLLVFHCHVYYLDPCIERDELLAISWNVFNYYNQFSSDVSSRISAIKAPIEKKLKDFVKIARWNDINYWAVKEAVEKTHRTLHKFIKEFENGLKDLVTPYLVAKPNYQSQLGIWDHPDDIQDSVDPNDYVTNVVPNLVEISSVKSNLIAKADSHYLAKAKQLCQETILTSLYPGIRASLEEFIEEFRSYSARLRTMEIDRTLPQQKQKSQAKNILQQKRLALSDYFKALTQLGLSHRVGSLAWKNKLEEVLDFTIPPVNVQSAFDTFDAGRIEKKISSQWRSCDRYYYGSLIRLNALNRSLASNKTDLGAQNIEWCRGFSTHLMLLANQQRKNLATILKNFINLKTRVSSLSQMDMSDIVIKKHNDIWNCSLSLKELFTTVQTSLEQFLVYLQAGPEEQKVEGEDRAYFLVSNNSKIVCCKKGDAVWEQSHVLIKECLSLVGDINKNHDQLLSKVTILEDERESEVQVSVITTEHFQFLLKCFDELTSIKNKMHEFASQFGNSEVGGHPLLENIRLLETKCESKIAEFQSILSPEKDAEQSGDTIDDINLEGFEDKLEKLMNMILIAIQTEYKKNTSLAAENVKNDDEDEDEDESDFEKNKLKEKLIESIENDIKLLKMGEINQMLNSLLKEVSSANSTNAHSDYRLLQKCMPLVQQYLLLAQFYLNEQVASFRVSCKILHMQLNVFLDLATNGFCVPKNLDLEEGEEGSEEKAGQGGMGLGDGEGEKDVSEQIETEDQLEDAKPAGQEKDNQENKECPEEDKGIEMSEDFEGVLQDVEQKEDEQDDKDKDEDEDMDKEMGETADGADKLDEQIWGDDEEQEPESDETKKDDNEMGDGEETGEKEFGAKDDNPKEDPQNQENDGDEVEKEQQKEINEMEEPEYDEDQVNPYHGQHQPEPEPEPFDLPEDVNMEDDDVKDDEPNNEENPFDIDKMKEDMAVPEAEENVENTQEEEEIKEDTAEKHDSSDDEEDTGNEKPADDAQVEDKLNEDETKDETMHEAPKAGEEEANEEKEPEESPKDETEDKAVPSADDGTNETDAAQQVDQQDGGSHDQVAQAEDQAQQDSNEEAKAENWQDENIDKGTGQSQAEQQDAGHSGSSLEKSQPTADRDIESDQVEKRKNPGKSDESHTLAEEIEPDQKKLKTMIHAQENIPDDENKEEGAEQGDEGEPDICQHVKENEKFDHYAMDAATEEQSKEQASNTEQKEDDKVEEEPMDVDMHEDEDIQIIDDESTVKQNAEQVSEEEPKDTKDSKEKGRIEDGQLETVVDVEGEFMETTKVERGNETAFYTNMTDISEDLLTTRQIETKRMEVETMLSQWTQVPTTEEAVVAWNTLSAVTDVAARDLSEKLRLVLEPTQASRLKGDYRTGRRINMRKIIPYIASQFRKDKIWLRRTKPSKRDYQIVLAIDDSSSMADNHSKELAFESLSLISKAMTYLEAGQLSVLSFGEEMKILHPLGETFSEQSGSRLMQEMRFEQKKTMIGQLVDFTVDMFESQSSSSDNAKLLVVLSDGRGIFSEGPEKVNRAVRRARLADIFLVFIIVDNPMNKDSILDIRMPIFQDGKLIGIYPYMDTFPFPFYMILRDINSLPGVLSDALRQWFEVVGKIDT</sequence>
<keyword evidence="2" id="KW-1185">Reference proteome</keyword>
<protein>
    <submittedName>
        <fullName evidence="1">Uncharacterized protein</fullName>
    </submittedName>
</protein>